<dbReference type="GO" id="GO:0005829">
    <property type="term" value="C:cytosol"/>
    <property type="evidence" value="ECO:0007669"/>
    <property type="project" value="TreeGrafter"/>
</dbReference>
<dbReference type="RefSeq" id="WP_028386571.1">
    <property type="nucleotide sequence ID" value="NZ_CAAAHN010000022.1"/>
</dbReference>
<dbReference type="InterPro" id="IPR018510">
    <property type="entry name" value="DAP_epimerase_AS"/>
</dbReference>
<dbReference type="AlphaFoldDB" id="A0A0W0TTZ6"/>
<comment type="subcellular location">
    <subcellularLocation>
        <location evidence="9">Cytoplasm</location>
    </subcellularLocation>
</comment>
<accession>A0A0W0TTZ6</accession>
<evidence type="ECO:0000256" key="1">
    <source>
        <dbReference type="ARBA" id="ARBA00005196"/>
    </source>
</evidence>
<dbReference type="EC" id="5.1.1.7" evidence="3 9"/>
<dbReference type="SUPFAM" id="SSF54506">
    <property type="entry name" value="Diaminopimelate epimerase-like"/>
    <property type="match status" value="2"/>
</dbReference>
<keyword evidence="4 9" id="KW-0963">Cytoplasm</keyword>
<dbReference type="FunFam" id="3.10.310.10:FF:000001">
    <property type="entry name" value="Diaminopimelate epimerase"/>
    <property type="match status" value="1"/>
</dbReference>
<evidence type="ECO:0000256" key="3">
    <source>
        <dbReference type="ARBA" id="ARBA00013080"/>
    </source>
</evidence>
<feature type="binding site" evidence="9">
    <location>
        <begin position="211"/>
        <end position="212"/>
    </location>
    <ligand>
        <name>substrate</name>
    </ligand>
</feature>
<sequence length="276" mass="30121">MKQRFTKMHGLGNDFMVIDGVTTAVNLSTLPVAALARRDTGVGFDQLLVVEPSKTRGIDFYYRIFNANGEEVGQCGNGARCLARFIRHYGLSDKSVLTVATHTTRMTLRLNPDDTVTVDMGVPRFLPAEIPLLMPKMDDTYRLPLEEANFVDVHALSVGNPHAVLAVEDVAKAAVETLGARISTHPLFPEGTNAGFMERVSSTLLRLRVFERGSMETKACGSGAAAAAVVGRRFYDMQSDITVELPGGRLNIHWEGLEHPLLLTGPAAFVYEGVLF</sequence>
<dbReference type="HAMAP" id="MF_00197">
    <property type="entry name" value="DAP_epimerase"/>
    <property type="match status" value="1"/>
</dbReference>
<dbReference type="InterPro" id="IPR001653">
    <property type="entry name" value="DAP_epimerase_DapF"/>
</dbReference>
<feature type="binding site" evidence="9">
    <location>
        <position position="13"/>
    </location>
    <ligand>
        <name>substrate</name>
    </ligand>
</feature>
<dbReference type="Proteomes" id="UP000054785">
    <property type="component" value="Unassembled WGS sequence"/>
</dbReference>
<feature type="site" description="Could be important to modulate the pK values of the two catalytic cysteine residues" evidence="9">
    <location>
        <position position="162"/>
    </location>
</feature>
<protein>
    <recommendedName>
        <fullName evidence="3 9">Diaminopimelate epimerase</fullName>
        <shortName evidence="9">DAP epimerase</shortName>
        <ecNumber evidence="3 9">5.1.1.7</ecNumber>
    </recommendedName>
    <alternativeName>
        <fullName evidence="9">PLP-independent amino acid racemase</fullName>
    </alternativeName>
</protein>
<keyword evidence="5 9" id="KW-0028">Amino-acid biosynthesis</keyword>
<feature type="binding site" evidence="9">
    <location>
        <position position="193"/>
    </location>
    <ligand>
        <name>substrate</name>
    </ligand>
</feature>
<dbReference type="Pfam" id="PF01678">
    <property type="entry name" value="DAP_epimerase"/>
    <property type="match status" value="2"/>
</dbReference>
<name>A0A0W0TTZ6_9GAMM</name>
<reference evidence="10 11" key="1">
    <citation type="submission" date="2015-11" db="EMBL/GenBank/DDBJ databases">
        <title>Genomic analysis of 38 Legionella species identifies large and diverse effector repertoires.</title>
        <authorList>
            <person name="Burstein D."/>
            <person name="Amaro F."/>
            <person name="Zusman T."/>
            <person name="Lifshitz Z."/>
            <person name="Cohen O."/>
            <person name="Gilbert J.A."/>
            <person name="Pupko T."/>
            <person name="Shuman H.A."/>
            <person name="Segal G."/>
        </authorList>
    </citation>
    <scope>NUCLEOTIDE SEQUENCE [LARGE SCALE GENOMIC DNA]</scope>
    <source>
        <strain evidence="10 11">ATCC 49504</strain>
    </source>
</reference>
<comment type="similarity">
    <text evidence="2 9">Belongs to the diaminopimelate epimerase family.</text>
</comment>
<comment type="catalytic activity">
    <reaction evidence="8 9">
        <text>(2S,6S)-2,6-diaminopimelate = meso-2,6-diaminopimelate</text>
        <dbReference type="Rhea" id="RHEA:15393"/>
        <dbReference type="ChEBI" id="CHEBI:57609"/>
        <dbReference type="ChEBI" id="CHEBI:57791"/>
        <dbReference type="EC" id="5.1.1.7"/>
    </reaction>
</comment>
<dbReference type="GO" id="GO:0008837">
    <property type="term" value="F:diaminopimelate epimerase activity"/>
    <property type="evidence" value="ECO:0007669"/>
    <property type="project" value="UniProtKB-UniRule"/>
</dbReference>
<dbReference type="OrthoDB" id="9805408at2"/>
<feature type="site" description="Important for dimerization" evidence="9">
    <location>
        <position position="271"/>
    </location>
</feature>
<dbReference type="PANTHER" id="PTHR31689:SF0">
    <property type="entry name" value="DIAMINOPIMELATE EPIMERASE"/>
    <property type="match status" value="1"/>
</dbReference>
<organism evidence="10 11">
    <name type="scientific">Legionella geestiana</name>
    <dbReference type="NCBI Taxonomy" id="45065"/>
    <lineage>
        <taxon>Bacteria</taxon>
        <taxon>Pseudomonadati</taxon>
        <taxon>Pseudomonadota</taxon>
        <taxon>Gammaproteobacteria</taxon>
        <taxon>Legionellales</taxon>
        <taxon>Legionellaceae</taxon>
        <taxon>Legionella</taxon>
    </lineage>
</organism>
<feature type="binding site" evidence="9">
    <location>
        <begin position="76"/>
        <end position="77"/>
    </location>
    <ligand>
        <name>substrate</name>
    </ligand>
</feature>
<dbReference type="NCBIfam" id="TIGR00652">
    <property type="entry name" value="DapF"/>
    <property type="match status" value="1"/>
</dbReference>
<keyword evidence="6 9" id="KW-0457">Lysine biosynthesis</keyword>
<evidence type="ECO:0000256" key="6">
    <source>
        <dbReference type="ARBA" id="ARBA00023154"/>
    </source>
</evidence>
<evidence type="ECO:0000256" key="2">
    <source>
        <dbReference type="ARBA" id="ARBA00010219"/>
    </source>
</evidence>
<evidence type="ECO:0000313" key="11">
    <source>
        <dbReference type="Proteomes" id="UP000054785"/>
    </source>
</evidence>
<dbReference type="Gene3D" id="3.10.310.10">
    <property type="entry name" value="Diaminopimelate Epimerase, Chain A, domain 1"/>
    <property type="match status" value="2"/>
</dbReference>
<feature type="binding site" evidence="9">
    <location>
        <begin position="221"/>
        <end position="222"/>
    </location>
    <ligand>
        <name>substrate</name>
    </ligand>
</feature>
<dbReference type="PROSITE" id="PS01326">
    <property type="entry name" value="DAP_EPIMERASE"/>
    <property type="match status" value="1"/>
</dbReference>
<dbReference type="EMBL" id="LNYC01000052">
    <property type="protein sequence ID" value="KTC98944.1"/>
    <property type="molecule type" value="Genomic_DNA"/>
</dbReference>
<keyword evidence="7 9" id="KW-0413">Isomerase</keyword>
<gene>
    <name evidence="9 10" type="primary">dapF</name>
    <name evidence="10" type="ORF">Lgee_1390</name>
</gene>
<feature type="binding site" evidence="9">
    <location>
        <position position="160"/>
    </location>
    <ligand>
        <name>substrate</name>
    </ligand>
</feature>
<evidence type="ECO:0000256" key="5">
    <source>
        <dbReference type="ARBA" id="ARBA00022605"/>
    </source>
</evidence>
<dbReference type="STRING" id="45065.Lgee_1390"/>
<dbReference type="UniPathway" id="UPA00034">
    <property type="reaction ID" value="UER00025"/>
</dbReference>
<evidence type="ECO:0000256" key="9">
    <source>
        <dbReference type="HAMAP-Rule" id="MF_00197"/>
    </source>
</evidence>
<evidence type="ECO:0000256" key="8">
    <source>
        <dbReference type="ARBA" id="ARBA00051712"/>
    </source>
</evidence>
<proteinExistence type="inferred from homology"/>
<keyword evidence="11" id="KW-1185">Reference proteome</keyword>
<comment type="subunit">
    <text evidence="9">Homodimer.</text>
</comment>
<feature type="site" description="Could be important to modulate the pK values of the two catalytic cysteine residues" evidence="9">
    <location>
        <position position="211"/>
    </location>
</feature>
<comment type="function">
    <text evidence="9">Catalyzes the stereoinversion of LL-2,6-diaminopimelate (L,L-DAP) to meso-diaminopimelate (meso-DAP), a precursor of L-lysine and an essential component of the bacterial peptidoglycan.</text>
</comment>
<comment type="caution">
    <text evidence="10">The sequence shown here is derived from an EMBL/GenBank/DDBJ whole genome shotgun (WGS) entry which is preliminary data.</text>
</comment>
<feature type="active site" description="Proton donor" evidence="9">
    <location>
        <position position="75"/>
    </location>
</feature>
<dbReference type="PATRIC" id="fig|45065.4.peg.1499"/>
<feature type="binding site" evidence="9">
    <location>
        <position position="66"/>
    </location>
    <ligand>
        <name>substrate</name>
    </ligand>
</feature>
<comment type="pathway">
    <text evidence="1 9">Amino-acid biosynthesis; L-lysine biosynthesis via DAP pathway; DL-2,6-diaminopimelate from LL-2,6-diaminopimelate: step 1/1.</text>
</comment>
<evidence type="ECO:0000256" key="4">
    <source>
        <dbReference type="ARBA" id="ARBA00022490"/>
    </source>
</evidence>
<dbReference type="GO" id="GO:0009089">
    <property type="term" value="P:lysine biosynthetic process via diaminopimelate"/>
    <property type="evidence" value="ECO:0007669"/>
    <property type="project" value="UniProtKB-UniRule"/>
</dbReference>
<evidence type="ECO:0000256" key="7">
    <source>
        <dbReference type="ARBA" id="ARBA00023235"/>
    </source>
</evidence>
<feature type="active site" description="Proton acceptor" evidence="9">
    <location>
        <position position="220"/>
    </location>
</feature>
<dbReference type="PANTHER" id="PTHR31689">
    <property type="entry name" value="DIAMINOPIMELATE EPIMERASE, CHLOROPLASTIC"/>
    <property type="match status" value="1"/>
</dbReference>
<feature type="binding site" evidence="9">
    <location>
        <position position="46"/>
    </location>
    <ligand>
        <name>substrate</name>
    </ligand>
</feature>
<evidence type="ECO:0000313" key="10">
    <source>
        <dbReference type="EMBL" id="KTC98944.1"/>
    </source>
</evidence>